<dbReference type="SUPFAM" id="SSF55961">
    <property type="entry name" value="Bet v1-like"/>
    <property type="match status" value="1"/>
</dbReference>
<dbReference type="PANTHER" id="PTHR43201">
    <property type="entry name" value="ACYL-COA SYNTHETASE"/>
    <property type="match status" value="1"/>
</dbReference>
<dbReference type="GO" id="GO:0006631">
    <property type="term" value="P:fatty acid metabolic process"/>
    <property type="evidence" value="ECO:0007669"/>
    <property type="project" value="TreeGrafter"/>
</dbReference>
<dbReference type="AlphaFoldDB" id="A0A0U0ZNP9"/>
<accession>A0A0U0ZNP9</accession>
<dbReference type="SUPFAM" id="SSF56801">
    <property type="entry name" value="Acetyl-CoA synthetase-like"/>
    <property type="match status" value="1"/>
</dbReference>
<dbReference type="CDD" id="cd04433">
    <property type="entry name" value="AFD_class_I"/>
    <property type="match status" value="1"/>
</dbReference>
<evidence type="ECO:0000256" key="2">
    <source>
        <dbReference type="ARBA" id="ARBA00022598"/>
    </source>
</evidence>
<proteinExistence type="inferred from homology"/>
<feature type="domain" description="AMP-dependent synthetase/ligase" evidence="4">
    <location>
        <begin position="197"/>
        <end position="549"/>
    </location>
</feature>
<dbReference type="Gene3D" id="3.40.50.12780">
    <property type="entry name" value="N-terminal domain of ligase-like"/>
    <property type="match status" value="1"/>
</dbReference>
<dbReference type="GO" id="GO:0031956">
    <property type="term" value="F:medium-chain fatty acid-CoA ligase activity"/>
    <property type="evidence" value="ECO:0007669"/>
    <property type="project" value="TreeGrafter"/>
</dbReference>
<dbReference type="EMBL" id="CSWP01000005">
    <property type="protein sequence ID" value="CPV55942.1"/>
    <property type="molecule type" value="Genomic_DNA"/>
</dbReference>
<evidence type="ECO:0000259" key="5">
    <source>
        <dbReference type="Pfam" id="PF13193"/>
    </source>
</evidence>
<dbReference type="InterPro" id="IPR045851">
    <property type="entry name" value="AMP-bd_C_sf"/>
</dbReference>
<feature type="region of interest" description="Disordered" evidence="3">
    <location>
        <begin position="339"/>
        <end position="358"/>
    </location>
</feature>
<dbReference type="Pfam" id="PF13193">
    <property type="entry name" value="AMP-binding_C"/>
    <property type="match status" value="1"/>
</dbReference>
<dbReference type="Gene3D" id="3.30.300.30">
    <property type="match status" value="1"/>
</dbReference>
<reference evidence="6 7" key="1">
    <citation type="submission" date="2015-03" db="EMBL/GenBank/DDBJ databases">
        <authorList>
            <person name="Murphy D."/>
        </authorList>
    </citation>
    <scope>NUCLEOTIDE SEQUENCE [LARGE SCALE GENOMIC DNA]</scope>
    <source>
        <strain evidence="6 7">PAP088</strain>
    </source>
</reference>
<name>A0A0U0ZNP9_9MYCO</name>
<dbReference type="Pfam" id="PF00501">
    <property type="entry name" value="AMP-binding"/>
    <property type="match status" value="1"/>
</dbReference>
<dbReference type="RefSeq" id="WP_005117100.1">
    <property type="nucleotide sequence ID" value="NZ_CP014951.1"/>
</dbReference>
<organism evidence="6 7">
    <name type="scientific">Mycobacteroides abscessus</name>
    <dbReference type="NCBI Taxonomy" id="36809"/>
    <lineage>
        <taxon>Bacteria</taxon>
        <taxon>Bacillati</taxon>
        <taxon>Actinomycetota</taxon>
        <taxon>Actinomycetes</taxon>
        <taxon>Mycobacteriales</taxon>
        <taxon>Mycobacteriaceae</taxon>
        <taxon>Mycobacteroides</taxon>
    </lineage>
</organism>
<evidence type="ECO:0000256" key="3">
    <source>
        <dbReference type="SAM" id="MobiDB-lite"/>
    </source>
</evidence>
<feature type="domain" description="AMP-binding enzyme C-terminal" evidence="5">
    <location>
        <begin position="598"/>
        <end position="672"/>
    </location>
</feature>
<evidence type="ECO:0000259" key="4">
    <source>
        <dbReference type="Pfam" id="PF00501"/>
    </source>
</evidence>
<protein>
    <submittedName>
        <fullName evidence="6">Putative acyl-CoA synthetase FadD</fullName>
        <ecNumber evidence="6">6.2.1.-</ecNumber>
    </submittedName>
</protein>
<dbReference type="Proteomes" id="UP000045782">
    <property type="component" value="Unassembled WGS sequence"/>
</dbReference>
<dbReference type="EC" id="6.2.1.-" evidence="6"/>
<feature type="compositionally biased region" description="Polar residues" evidence="3">
    <location>
        <begin position="345"/>
        <end position="354"/>
    </location>
</feature>
<comment type="similarity">
    <text evidence="1">Belongs to the ATP-dependent AMP-binding enzyme family.</text>
</comment>
<evidence type="ECO:0000313" key="7">
    <source>
        <dbReference type="Proteomes" id="UP000045782"/>
    </source>
</evidence>
<dbReference type="PANTHER" id="PTHR43201:SF5">
    <property type="entry name" value="MEDIUM-CHAIN ACYL-COA LIGASE ACSF2, MITOCHONDRIAL"/>
    <property type="match status" value="1"/>
</dbReference>
<dbReference type="InterPro" id="IPR000873">
    <property type="entry name" value="AMP-dep_synth/lig_dom"/>
</dbReference>
<evidence type="ECO:0000256" key="1">
    <source>
        <dbReference type="ARBA" id="ARBA00006432"/>
    </source>
</evidence>
<dbReference type="InterPro" id="IPR025110">
    <property type="entry name" value="AMP-bd_C"/>
</dbReference>
<dbReference type="InterPro" id="IPR042099">
    <property type="entry name" value="ANL_N_sf"/>
</dbReference>
<evidence type="ECO:0000313" key="6">
    <source>
        <dbReference type="EMBL" id="CPV55942.1"/>
    </source>
</evidence>
<gene>
    <name evidence="6" type="primary">fadK_4</name>
    <name evidence="6" type="ORF">ERS075579_02743</name>
</gene>
<keyword evidence="2 6" id="KW-0436">Ligase</keyword>
<sequence length="690" mass="74572">MVADVISCDKLLRHPRGLVWELISSPEMYPMFFTGVGSCETLIESTEAGPDPEYVVLSAKVTARVRLILSNTKESLAIEGVDNDGLISVRLFEERSAQTRVRITVLRAASVLPAGIKKPSAAVNQWLMDGLDRIDDYLSGAPTSTVSNSGDNGNLHVSIAKLMVSVGVVRIPRPDRGLRQLSSLARWGFTLQGGYAAAAARAPKQLAIADDAGQLTFEQLDRRAEGLATGLMRAGITETSKIGLLARNNIAMVECLIAFGMLGVDVMLLNNALAATQIQIAVARNGLTKVFVDDDLDELVRYVPWEVELVSTGRRSAINGRRGLDDFVVADKPGVLPPTRPGHQVVQTSGTSGTPKGALRPTPRGFAVIAAMLSRMPMKMNETMLISAPIFHAWGLGCLQISTPLRATVILQEKFDPEECLRAIATRKVTTMIAVPVMLQRIVDLPAKVRQKYDTSSLRLVACSGSPLNASLVQRFTEAFGEVLYNFYGSTEVSWATIADPEDLAIAPTTVGRPPLGTTIAILDADRRPVPRGVTGRIFVGNEMLFEGYVADPSPASVNGLLDTGDLGHLDADGRLYIDGRDDEMIISGGENVFPRPVEDALAFLPQVSDVAVVGTSDDSFGQRLSAFIVLNKDAGLDGDMVRAFIKNRLSKFHVPRDVYFVKALPRTSTGKVIKRLLLADCERDGVRPQ</sequence>